<keyword evidence="4" id="KW-1185">Reference proteome</keyword>
<name>A0ABY2WHM3_9FLAO</name>
<dbReference type="CDD" id="cd00093">
    <property type="entry name" value="HTH_XRE"/>
    <property type="match status" value="1"/>
</dbReference>
<sequence>MKKLDAKRQILFGKNLLRIRNEKGLSQDEVAARCRVTKGSISVIENGGRNFSFTTLLALAKALEVHPKELLDLDFDLNQ</sequence>
<dbReference type="InterPro" id="IPR001387">
    <property type="entry name" value="Cro/C1-type_HTH"/>
</dbReference>
<evidence type="ECO:0000259" key="2">
    <source>
        <dbReference type="PROSITE" id="PS50943"/>
    </source>
</evidence>
<gene>
    <name evidence="3" type="ORF">FGG15_18280</name>
</gene>
<dbReference type="PANTHER" id="PTHR46797">
    <property type="entry name" value="HTH-TYPE TRANSCRIPTIONAL REGULATOR"/>
    <property type="match status" value="1"/>
</dbReference>
<organism evidence="3 4">
    <name type="scientific">Flagellimonas algicola</name>
    <dbReference type="NCBI Taxonomy" id="2583815"/>
    <lineage>
        <taxon>Bacteria</taxon>
        <taxon>Pseudomonadati</taxon>
        <taxon>Bacteroidota</taxon>
        <taxon>Flavobacteriia</taxon>
        <taxon>Flavobacteriales</taxon>
        <taxon>Flavobacteriaceae</taxon>
        <taxon>Flagellimonas</taxon>
    </lineage>
</organism>
<dbReference type="RefSeq" id="WP_138839053.1">
    <property type="nucleotide sequence ID" value="NZ_VCNI01000004.1"/>
</dbReference>
<dbReference type="SMART" id="SM00530">
    <property type="entry name" value="HTH_XRE"/>
    <property type="match status" value="1"/>
</dbReference>
<protein>
    <submittedName>
        <fullName evidence="3">Helix-turn-helix transcriptional regulator</fullName>
    </submittedName>
</protein>
<keyword evidence="1" id="KW-0238">DNA-binding</keyword>
<dbReference type="EMBL" id="VCNI01000004">
    <property type="protein sequence ID" value="TMU50747.1"/>
    <property type="molecule type" value="Genomic_DNA"/>
</dbReference>
<dbReference type="PANTHER" id="PTHR46797:SF1">
    <property type="entry name" value="METHYLPHOSPHONATE SYNTHASE"/>
    <property type="match status" value="1"/>
</dbReference>
<reference evidence="3 4" key="1">
    <citation type="submission" date="2019-05" db="EMBL/GenBank/DDBJ databases">
        <title>Flagellimonas sp. AsT0115, sp. nov., isolated from a marine red algae, Asparagopsis taxiformis.</title>
        <authorList>
            <person name="Kim J."/>
            <person name="Jeong S.E."/>
            <person name="Jeon C.O."/>
        </authorList>
    </citation>
    <scope>NUCLEOTIDE SEQUENCE [LARGE SCALE GENOMIC DNA]</scope>
    <source>
        <strain evidence="3 4">AsT0115</strain>
    </source>
</reference>
<dbReference type="Proteomes" id="UP000751614">
    <property type="component" value="Unassembled WGS sequence"/>
</dbReference>
<dbReference type="InterPro" id="IPR010982">
    <property type="entry name" value="Lambda_DNA-bd_dom_sf"/>
</dbReference>
<feature type="domain" description="HTH cro/C1-type" evidence="2">
    <location>
        <begin position="16"/>
        <end position="70"/>
    </location>
</feature>
<dbReference type="Gene3D" id="1.10.260.40">
    <property type="entry name" value="lambda repressor-like DNA-binding domains"/>
    <property type="match status" value="1"/>
</dbReference>
<dbReference type="SUPFAM" id="SSF47413">
    <property type="entry name" value="lambda repressor-like DNA-binding domains"/>
    <property type="match status" value="1"/>
</dbReference>
<dbReference type="InterPro" id="IPR050807">
    <property type="entry name" value="TransReg_Diox_bact_type"/>
</dbReference>
<dbReference type="PROSITE" id="PS50943">
    <property type="entry name" value="HTH_CROC1"/>
    <property type="match status" value="1"/>
</dbReference>
<comment type="caution">
    <text evidence="3">The sequence shown here is derived from an EMBL/GenBank/DDBJ whole genome shotgun (WGS) entry which is preliminary data.</text>
</comment>
<evidence type="ECO:0000256" key="1">
    <source>
        <dbReference type="ARBA" id="ARBA00023125"/>
    </source>
</evidence>
<evidence type="ECO:0000313" key="4">
    <source>
        <dbReference type="Proteomes" id="UP000751614"/>
    </source>
</evidence>
<evidence type="ECO:0000313" key="3">
    <source>
        <dbReference type="EMBL" id="TMU50747.1"/>
    </source>
</evidence>
<dbReference type="Pfam" id="PF01381">
    <property type="entry name" value="HTH_3"/>
    <property type="match status" value="1"/>
</dbReference>
<accession>A0ABY2WHM3</accession>
<proteinExistence type="predicted"/>